<dbReference type="Pfam" id="PF22776">
    <property type="entry name" value="K_trans_C"/>
    <property type="match status" value="1"/>
</dbReference>
<feature type="compositionally biased region" description="Polar residues" evidence="5">
    <location>
        <begin position="498"/>
        <end position="507"/>
    </location>
</feature>
<dbReference type="Pfam" id="PF07727">
    <property type="entry name" value="RVT_2"/>
    <property type="match status" value="1"/>
</dbReference>
<dbReference type="InterPro" id="IPR007527">
    <property type="entry name" value="Znf_SWIM"/>
</dbReference>
<proteinExistence type="predicted"/>
<dbReference type="InterPro" id="IPR004332">
    <property type="entry name" value="Transposase_MuDR"/>
</dbReference>
<feature type="region of interest" description="Disordered" evidence="5">
    <location>
        <begin position="489"/>
        <end position="510"/>
    </location>
</feature>
<dbReference type="Pfam" id="PF04434">
    <property type="entry name" value="SWIM"/>
    <property type="match status" value="1"/>
</dbReference>
<evidence type="ECO:0000256" key="1">
    <source>
        <dbReference type="ARBA" id="ARBA00022723"/>
    </source>
</evidence>
<dbReference type="Pfam" id="PF10551">
    <property type="entry name" value="MULE"/>
    <property type="match status" value="1"/>
</dbReference>
<dbReference type="PANTHER" id="PTHR31973:SF187">
    <property type="entry name" value="MUTATOR TRANSPOSASE MUDRA PROTEIN"/>
    <property type="match status" value="1"/>
</dbReference>
<keyword evidence="3" id="KW-0862">Zinc</keyword>
<feature type="domain" description="SWIM-type" evidence="6">
    <location>
        <begin position="1573"/>
        <end position="1605"/>
    </location>
</feature>
<evidence type="ECO:0000256" key="4">
    <source>
        <dbReference type="PROSITE-ProRule" id="PRU00325"/>
    </source>
</evidence>
<name>A0A2N9FV19_FAGSY</name>
<feature type="region of interest" description="Disordered" evidence="5">
    <location>
        <begin position="1649"/>
        <end position="1671"/>
    </location>
</feature>
<keyword evidence="1" id="KW-0479">Metal-binding</keyword>
<evidence type="ECO:0000313" key="7">
    <source>
        <dbReference type="EMBL" id="SPC90614.1"/>
    </source>
</evidence>
<dbReference type="Pfam" id="PF26130">
    <property type="entry name" value="PB1-like"/>
    <property type="match status" value="1"/>
</dbReference>
<dbReference type="Pfam" id="PF03108">
    <property type="entry name" value="DBD_Tnp_Mut"/>
    <property type="match status" value="1"/>
</dbReference>
<reference evidence="7" key="1">
    <citation type="submission" date="2018-02" db="EMBL/GenBank/DDBJ databases">
        <authorList>
            <person name="Cohen D.B."/>
            <person name="Kent A.D."/>
        </authorList>
    </citation>
    <scope>NUCLEOTIDE SEQUENCE</scope>
</reference>
<dbReference type="PROSITE" id="PS50966">
    <property type="entry name" value="ZF_SWIM"/>
    <property type="match status" value="1"/>
</dbReference>
<keyword evidence="2 4" id="KW-0863">Zinc-finger</keyword>
<feature type="region of interest" description="Disordered" evidence="5">
    <location>
        <begin position="1707"/>
        <end position="1770"/>
    </location>
</feature>
<dbReference type="InterPro" id="IPR053952">
    <property type="entry name" value="K_trans_C"/>
</dbReference>
<feature type="region of interest" description="Disordered" evidence="5">
    <location>
        <begin position="1310"/>
        <end position="1332"/>
    </location>
</feature>
<evidence type="ECO:0000256" key="5">
    <source>
        <dbReference type="SAM" id="MobiDB-lite"/>
    </source>
</evidence>
<evidence type="ECO:0000259" key="6">
    <source>
        <dbReference type="PROSITE" id="PS50966"/>
    </source>
</evidence>
<organism evidence="7">
    <name type="scientific">Fagus sylvatica</name>
    <name type="common">Beechnut</name>
    <dbReference type="NCBI Taxonomy" id="28930"/>
    <lineage>
        <taxon>Eukaryota</taxon>
        <taxon>Viridiplantae</taxon>
        <taxon>Streptophyta</taxon>
        <taxon>Embryophyta</taxon>
        <taxon>Tracheophyta</taxon>
        <taxon>Spermatophyta</taxon>
        <taxon>Magnoliopsida</taxon>
        <taxon>eudicotyledons</taxon>
        <taxon>Gunneridae</taxon>
        <taxon>Pentapetalae</taxon>
        <taxon>rosids</taxon>
        <taxon>fabids</taxon>
        <taxon>Fagales</taxon>
        <taxon>Fagaceae</taxon>
        <taxon>Fagus</taxon>
    </lineage>
</organism>
<dbReference type="InterPro" id="IPR018289">
    <property type="entry name" value="MULE_transposase_dom"/>
</dbReference>
<dbReference type="InterPro" id="IPR058594">
    <property type="entry name" value="PB1-like_dom_pln"/>
</dbReference>
<dbReference type="SUPFAM" id="SSF56672">
    <property type="entry name" value="DNA/RNA polymerases"/>
    <property type="match status" value="1"/>
</dbReference>
<dbReference type="EMBL" id="OIVN01001162">
    <property type="protein sequence ID" value="SPC90614.1"/>
    <property type="molecule type" value="Genomic_DNA"/>
</dbReference>
<dbReference type="InterPro" id="IPR006564">
    <property type="entry name" value="Znf_PMZ"/>
</dbReference>
<gene>
    <name evidence="7" type="ORF">FSB_LOCUS18496</name>
</gene>
<accession>A0A2N9FV19</accession>
<feature type="region of interest" description="Disordered" evidence="5">
    <location>
        <begin position="932"/>
        <end position="954"/>
    </location>
</feature>
<protein>
    <recommendedName>
        <fullName evidence="6">SWIM-type domain-containing protein</fullName>
    </recommendedName>
</protein>
<dbReference type="GO" id="GO:0008270">
    <property type="term" value="F:zinc ion binding"/>
    <property type="evidence" value="ECO:0007669"/>
    <property type="project" value="UniProtKB-KW"/>
</dbReference>
<evidence type="ECO:0000256" key="3">
    <source>
        <dbReference type="ARBA" id="ARBA00022833"/>
    </source>
</evidence>
<dbReference type="InterPro" id="IPR043502">
    <property type="entry name" value="DNA/RNA_pol_sf"/>
</dbReference>
<dbReference type="SMART" id="SM00575">
    <property type="entry name" value="ZnF_PMZ"/>
    <property type="match status" value="1"/>
</dbReference>
<feature type="compositionally biased region" description="Basic residues" evidence="5">
    <location>
        <begin position="1749"/>
        <end position="1761"/>
    </location>
</feature>
<dbReference type="PANTHER" id="PTHR31973">
    <property type="entry name" value="POLYPROTEIN, PUTATIVE-RELATED"/>
    <property type="match status" value="1"/>
</dbReference>
<evidence type="ECO:0000256" key="2">
    <source>
        <dbReference type="ARBA" id="ARBA00022771"/>
    </source>
</evidence>
<dbReference type="InterPro" id="IPR013103">
    <property type="entry name" value="RVT_2"/>
</dbReference>
<sequence>MFYSELVQGIPPIFKHYVANVPALHSVLVFVSIKSLPISKVPVNERFLFRRVEPKDLNVFCCVVRYGYIDVQNEQEPFEKVLIENLKVFIRDSFGMPQSVLSNGENGGEIMDVRQVEEDMQPQEMEREIEAVDKAWHAGIVHLIGETEVVAGKGASIGKKILIDYAYTFLRRNLRESDDVLTIPHKPISGIASPPPTKFRCAHCHQRLNPLPKTHCLHRDFRSKPPIETPPPPLHRSPTVGLNCIKIAVIRRRTCLHVTPKEIACRHAPHVPSFSVSATCRKLWFYVTGEMKKPVKGAFENEDVFRIRFIEWDSNNHQILTWLRNTSIPFISNMIGNFDDARTAWDMLVKRYSSPHEHSGSTITLTTDQLENIISQALVWAGNASSSFALSVLPGQLAEFGYLIILDFFSCVVQEPRTGQELGISRRIGRLFEIYSLRLPTIGVSASTLSSPSLSLWHSRPEHASSSWRHLLPSKVPTSVQLIEPSNYSFGSSSNKSPHSSTASPTLAPSEDLAPATTLRHSFLAAMTEELDVLSKNCTYDLVDLPSDKSVVGYKWVFKIKTRFDRSIERYKARLVTKGFPHEYGIDYEETFALVAYISSVRTLLAIAASRQWKLFQMDVKNAFLNKDLSEEVYMQPPPSLSHPLDKVCRLCRAIYGLKQSSRAWFAKFSLVSQLGYSISSYDSVIFLRRTAKGTILLLLYNFEMKDLGHLSYFLGLEITSSDDGFYLTQAKYTSDLLSRVNPIELNPRLTHSLGEPLFDPTFYRQLVGNLVYPTVTCPNISYAVHQMQIVRIELYHGGCFNFVPEMHYLGGQMKLYKGIDTDILGIADLDKVATNLGYRNVTCYYSKFPGDDFEEGISICSTDGDVMRMVNRMENEGHTMAQIYLEHRMDPLDSSQVDDPLLLLPEPTNDPQAQNDQTDPELTEVAVEMENSDYEEPNDSGSSENERLTDFEDSDEEGDYIDILKEAKNDKCDSKIMVKNCGLQMQGSDDECNTRCLEFNEEIDMKKPINLKVGLTFQSAVVFRKALKEYCIQKGYDYTYLQNEKWRVTAECKEKCGWRIHASLTQMQDAFRIKTFKSEHNCGKHYHNRRVTSSWIASKYWEYIRDDITWTCDALKEAIRRDYNVFVSKHKCYRAKHLAIKMIHGSELEQFKKLWSYCAAIRKWQPGSTIELLTEGHKFLRLYVCLEPCKRGFLEGCRPIIGIDGCHLKGSFGGQLLCAIGKDANDNMFPIAYAVVEQELKDSWTWFLTCLLKDIGQKTLTFISDQQKGIVETLKNILPKAEHRSGPLDQASDGVQAVAGGGGENALRSAESDFGGGVERTTGEVPGDGGNPLDTNHPFMGYLKVQGGIDVWLNDESKRETPAVVSFGGKQRFMGSIDDTDLWEMWKTSQSISNLGSIDNKVVKLRIYSLGWGCTVQTDKIHLWRLVKRVLISQLYERACTEREFLEHMKEIQNLEPNAHDWLKRVKAASWSKHAHNPKVKCDMLLNNLAETFNSYILEARDKPIITMLEIIRQKLMKRFHNKRDEMRQYESNICPRIKAKLEKSKDAARDYIVRIGGVKTFEVDLMYGSRFVVDLGNKSCTCRRWDLSGIPCSHAVACIYMDGKSPEEYVDPMYTKEKFMAAYEILFNPVPGEHDWPTTIYDPISPPVVRTKPGRPKKARRKEEGEEMHPYKVTRKGLAVKCGKCYQWGHNARTCKAPENPKRRIYSKKANKRAVDTDAAPNRRQKLNVRRKDSNGVQGNACEKQTMKSKGKEKAKKKSLACVGQVDS</sequence>
<feature type="region of interest" description="Disordered" evidence="5">
    <location>
        <begin position="896"/>
        <end position="920"/>
    </location>
</feature>